<feature type="signal peptide" evidence="1">
    <location>
        <begin position="1"/>
        <end position="22"/>
    </location>
</feature>
<dbReference type="InterPro" id="IPR058248">
    <property type="entry name" value="Lxx211020-like"/>
</dbReference>
<dbReference type="EMBL" id="FOAJ01000001">
    <property type="protein sequence ID" value="SEK18742.1"/>
    <property type="molecule type" value="Genomic_DNA"/>
</dbReference>
<dbReference type="Pfam" id="PF04314">
    <property type="entry name" value="PCuAC"/>
    <property type="match status" value="1"/>
</dbReference>
<evidence type="ECO:0000256" key="1">
    <source>
        <dbReference type="SAM" id="SignalP"/>
    </source>
</evidence>
<dbReference type="OrthoDB" id="9796962at2"/>
<dbReference type="PANTHER" id="PTHR36302">
    <property type="entry name" value="BLR7088 PROTEIN"/>
    <property type="match status" value="1"/>
</dbReference>
<name>A0A1H7F376_9BURK</name>
<dbReference type="Proteomes" id="UP000199120">
    <property type="component" value="Unassembled WGS sequence"/>
</dbReference>
<feature type="chain" id="PRO_5030028869" description="Copper(I)-binding protein" evidence="1">
    <location>
        <begin position="23"/>
        <end position="146"/>
    </location>
</feature>
<organism evidence="2 3">
    <name type="scientific">Paraburkholderia caballeronis</name>
    <dbReference type="NCBI Taxonomy" id="416943"/>
    <lineage>
        <taxon>Bacteria</taxon>
        <taxon>Pseudomonadati</taxon>
        <taxon>Pseudomonadota</taxon>
        <taxon>Betaproteobacteria</taxon>
        <taxon>Burkholderiales</taxon>
        <taxon>Burkholderiaceae</taxon>
        <taxon>Paraburkholderia</taxon>
    </lineage>
</organism>
<dbReference type="STRING" id="416943.SAMN05445871_6212"/>
<dbReference type="InterPro" id="IPR007410">
    <property type="entry name" value="LpqE-like"/>
</dbReference>
<accession>A0A1H7F376</accession>
<dbReference type="AlphaFoldDB" id="A0A1H7F376"/>
<dbReference type="SUPFAM" id="SSF110087">
    <property type="entry name" value="DR1885-like metal-binding protein"/>
    <property type="match status" value="1"/>
</dbReference>
<gene>
    <name evidence="2" type="ORF">SAMN05192542_10154</name>
</gene>
<dbReference type="Gene3D" id="2.60.40.1890">
    <property type="entry name" value="PCu(A)C copper chaperone"/>
    <property type="match status" value="1"/>
</dbReference>
<sequence>MKRTIHTLAALSLCVASLDAFAAPPAVSNCWVRLLPGNLPSGAYFDVTNPGSAAIEIESVDSDAFGMAMLHRTQRNGSTSTMEMVHTATVPANGTLKFAPGGYHVMLEQPKQPVAIGSTIALTFTFGDGEKTTAQCAVKSPATMVK</sequence>
<evidence type="ECO:0000313" key="3">
    <source>
        <dbReference type="Proteomes" id="UP000199120"/>
    </source>
</evidence>
<evidence type="ECO:0008006" key="4">
    <source>
        <dbReference type="Google" id="ProtNLM"/>
    </source>
</evidence>
<dbReference type="RefSeq" id="WP_090552916.1">
    <property type="nucleotide sequence ID" value="NZ_FNSR01000003.1"/>
</dbReference>
<protein>
    <recommendedName>
        <fullName evidence="4">Copper(I)-binding protein</fullName>
    </recommendedName>
</protein>
<dbReference type="PANTHER" id="PTHR36302:SF1">
    <property type="entry name" value="COPPER CHAPERONE PCU(A)C"/>
    <property type="match status" value="1"/>
</dbReference>
<keyword evidence="1" id="KW-0732">Signal</keyword>
<dbReference type="InterPro" id="IPR036182">
    <property type="entry name" value="PCuAC_sf"/>
</dbReference>
<keyword evidence="3" id="KW-1185">Reference proteome</keyword>
<evidence type="ECO:0000313" key="2">
    <source>
        <dbReference type="EMBL" id="SEK18742.1"/>
    </source>
</evidence>
<proteinExistence type="predicted"/>
<reference evidence="3" key="1">
    <citation type="submission" date="2016-10" db="EMBL/GenBank/DDBJ databases">
        <authorList>
            <person name="Varghese N."/>
            <person name="Submissions S."/>
        </authorList>
    </citation>
    <scope>NUCLEOTIDE SEQUENCE [LARGE SCALE GENOMIC DNA]</scope>
    <source>
        <strain evidence="3">LMG 26416</strain>
    </source>
</reference>